<reference evidence="1 2" key="1">
    <citation type="journal article" date="2020" name="G3 (Bethesda)">
        <title>CeMbio - The Caenorhabditis elegans Microbiome Resource.</title>
        <authorList>
            <person name="Dirksen P."/>
            <person name="Assie A."/>
            <person name="Zimmermann J."/>
            <person name="Zhang F."/>
            <person name="Tietje A.M."/>
            <person name="Marsh S.A."/>
            <person name="Felix M.A."/>
            <person name="Shapira M."/>
            <person name="Kaleta C."/>
            <person name="Schulenburg H."/>
            <person name="Samuel B."/>
        </authorList>
    </citation>
    <scope>NUCLEOTIDE SEQUENCE [LARGE SCALE GENOMIC DNA]</scope>
    <source>
        <strain evidence="1 2">BIGb0170</strain>
    </source>
</reference>
<dbReference type="Proteomes" id="UP000515450">
    <property type="component" value="Chromosome"/>
</dbReference>
<gene>
    <name evidence="1" type="ORF">HS960_26530</name>
</gene>
<accession>A0A7G5EAF6</accession>
<name>A0A7G5EAF6_9SPHI</name>
<keyword evidence="2" id="KW-1185">Reference proteome</keyword>
<organism evidence="1 2">
    <name type="scientific">Sphingobacterium paramultivorum</name>
    <dbReference type="NCBI Taxonomy" id="2886510"/>
    <lineage>
        <taxon>Bacteria</taxon>
        <taxon>Pseudomonadati</taxon>
        <taxon>Bacteroidota</taxon>
        <taxon>Sphingobacteriia</taxon>
        <taxon>Sphingobacteriales</taxon>
        <taxon>Sphingobacteriaceae</taxon>
        <taxon>Sphingobacterium</taxon>
    </lineage>
</organism>
<protein>
    <submittedName>
        <fullName evidence="1">Uncharacterized protein</fullName>
    </submittedName>
</protein>
<proteinExistence type="predicted"/>
<evidence type="ECO:0000313" key="1">
    <source>
        <dbReference type="EMBL" id="QMV70981.1"/>
    </source>
</evidence>
<dbReference type="RefSeq" id="WP_182330890.1">
    <property type="nucleotide sequence ID" value="NZ_CP058555.1"/>
</dbReference>
<dbReference type="EMBL" id="CP058555">
    <property type="protein sequence ID" value="QMV70981.1"/>
    <property type="molecule type" value="Genomic_DNA"/>
</dbReference>
<sequence>MVTIEYIKAHYLQLLTLLKQDVSLNQSAQPFLDYVLLYENKFSGTSTTADVQQLREFLRGANRFADEFSFSDRHGSQIRALIKSLYDLLDTAIS</sequence>
<evidence type="ECO:0000313" key="2">
    <source>
        <dbReference type="Proteomes" id="UP000515450"/>
    </source>
</evidence>
<dbReference type="AlphaFoldDB" id="A0A7G5EAF6"/>